<dbReference type="Proteomes" id="UP000321518">
    <property type="component" value="Unassembled WGS sequence"/>
</dbReference>
<evidence type="ECO:0000313" key="1">
    <source>
        <dbReference type="EMBL" id="GEM06867.1"/>
    </source>
</evidence>
<name>A0A511K937_RHOTO</name>
<protein>
    <submittedName>
        <fullName evidence="1">Uncharacterized protein</fullName>
    </submittedName>
</protein>
<organism evidence="1 2">
    <name type="scientific">Rhodotorula toruloides</name>
    <name type="common">Yeast</name>
    <name type="synonym">Rhodosporidium toruloides</name>
    <dbReference type="NCBI Taxonomy" id="5286"/>
    <lineage>
        <taxon>Eukaryota</taxon>
        <taxon>Fungi</taxon>
        <taxon>Dikarya</taxon>
        <taxon>Basidiomycota</taxon>
        <taxon>Pucciniomycotina</taxon>
        <taxon>Microbotryomycetes</taxon>
        <taxon>Sporidiobolales</taxon>
        <taxon>Sporidiobolaceae</taxon>
        <taxon>Rhodotorula</taxon>
    </lineage>
</organism>
<evidence type="ECO:0000313" key="2">
    <source>
        <dbReference type="Proteomes" id="UP000321518"/>
    </source>
</evidence>
<dbReference type="AlphaFoldDB" id="A0A511K937"/>
<sequence length="145" mass="15852">MSGPPQTDFQRLKGMLATLRTCNPTDGRLAAFAEFVAQAISSEPLIPILMPAARERIFSAVHATYASAAAVNGVPSSKLHKPSSYVPGHSANEAKLRNLLSQFNRLKEQLVGAHALSLPSASCRFEHRQGRIYGLTQNELRRAWL</sequence>
<dbReference type="OrthoDB" id="2526234at2759"/>
<dbReference type="EMBL" id="BJWK01000002">
    <property type="protein sequence ID" value="GEM06867.1"/>
    <property type="molecule type" value="Genomic_DNA"/>
</dbReference>
<comment type="caution">
    <text evidence="1">The sequence shown here is derived from an EMBL/GenBank/DDBJ whole genome shotgun (WGS) entry which is preliminary data.</text>
</comment>
<reference evidence="1 2" key="1">
    <citation type="submission" date="2019-07" db="EMBL/GenBank/DDBJ databases">
        <title>Rhodotorula toruloides NBRC10032 genome sequencing.</title>
        <authorList>
            <person name="Shida Y."/>
            <person name="Takaku H."/>
            <person name="Ogasawara W."/>
            <person name="Mori K."/>
        </authorList>
    </citation>
    <scope>NUCLEOTIDE SEQUENCE [LARGE SCALE GENOMIC DNA]</scope>
    <source>
        <strain evidence="1 2">NBRC10032</strain>
    </source>
</reference>
<proteinExistence type="predicted"/>
<gene>
    <name evidence="1" type="ORF">Rt10032_c02g0884</name>
</gene>
<accession>A0A511K937</accession>